<dbReference type="SUPFAM" id="SSF51905">
    <property type="entry name" value="FAD/NAD(P)-binding domain"/>
    <property type="match status" value="1"/>
</dbReference>
<dbReference type="InterPro" id="IPR036305">
    <property type="entry name" value="RGS_sf"/>
</dbReference>
<keyword evidence="3" id="KW-1185">Reference proteome</keyword>
<dbReference type="GO" id="GO:0005737">
    <property type="term" value="C:cytoplasm"/>
    <property type="evidence" value="ECO:0007669"/>
    <property type="project" value="TreeGrafter"/>
</dbReference>
<dbReference type="Proteomes" id="UP000242146">
    <property type="component" value="Unassembled WGS sequence"/>
</dbReference>
<dbReference type="InterPro" id="IPR044926">
    <property type="entry name" value="RGS_subdomain_2"/>
</dbReference>
<dbReference type="PANTHER" id="PTHR43735">
    <property type="entry name" value="APOPTOSIS-INDUCING FACTOR 1"/>
    <property type="match status" value="1"/>
</dbReference>
<dbReference type="PROSITE" id="PS50132">
    <property type="entry name" value="RGS"/>
    <property type="match status" value="1"/>
</dbReference>
<dbReference type="Gene3D" id="3.50.50.100">
    <property type="match status" value="1"/>
</dbReference>
<evidence type="ECO:0000313" key="2">
    <source>
        <dbReference type="EMBL" id="ORX62595.1"/>
    </source>
</evidence>
<dbReference type="InterPro" id="IPR036188">
    <property type="entry name" value="FAD/NAD-bd_sf"/>
</dbReference>
<dbReference type="GO" id="GO:0050660">
    <property type="term" value="F:flavin adenine dinucleotide binding"/>
    <property type="evidence" value="ECO:0007669"/>
    <property type="project" value="TreeGrafter"/>
</dbReference>
<dbReference type="AlphaFoldDB" id="A0A1X2GX31"/>
<evidence type="ECO:0000313" key="3">
    <source>
        <dbReference type="Proteomes" id="UP000242146"/>
    </source>
</evidence>
<proteinExistence type="predicted"/>
<comment type="caution">
    <text evidence="2">The sequence shown here is derived from an EMBL/GenBank/DDBJ whole genome shotgun (WGS) entry which is preliminary data.</text>
</comment>
<evidence type="ECO:0000259" key="1">
    <source>
        <dbReference type="PROSITE" id="PS50132"/>
    </source>
</evidence>
<dbReference type="OrthoDB" id="202203at2759"/>
<protein>
    <submittedName>
        <fullName evidence="2">FAD/NAD(P)-binding domain-containing protein</fullName>
    </submittedName>
</protein>
<feature type="domain" description="RGS" evidence="1">
    <location>
        <begin position="5"/>
        <end position="108"/>
    </location>
</feature>
<accession>A0A1X2GX31</accession>
<dbReference type="GO" id="GO:0004174">
    <property type="term" value="F:electron-transferring-flavoprotein dehydrogenase activity"/>
    <property type="evidence" value="ECO:0007669"/>
    <property type="project" value="TreeGrafter"/>
</dbReference>
<dbReference type="Pfam" id="PF07992">
    <property type="entry name" value="Pyr_redox_2"/>
    <property type="match status" value="1"/>
</dbReference>
<dbReference type="SMART" id="SM00315">
    <property type="entry name" value="RGS"/>
    <property type="match status" value="1"/>
</dbReference>
<dbReference type="InterPro" id="IPR023753">
    <property type="entry name" value="FAD/NAD-binding_dom"/>
</dbReference>
<dbReference type="PRINTS" id="PR00368">
    <property type="entry name" value="FADPNR"/>
</dbReference>
<dbReference type="Gene3D" id="1.10.167.10">
    <property type="entry name" value="Regulator of G-protein Signalling 4, domain 2"/>
    <property type="match status" value="1"/>
</dbReference>
<gene>
    <name evidence="2" type="ORF">DM01DRAFT_1314087</name>
</gene>
<dbReference type="PANTHER" id="PTHR43735:SF6">
    <property type="entry name" value="FAD_NAD(P)-BINDING DOMAIN-CONTAINING PROTEIN"/>
    <property type="match status" value="1"/>
</dbReference>
<dbReference type="Pfam" id="PF00615">
    <property type="entry name" value="RGS"/>
    <property type="match status" value="1"/>
</dbReference>
<dbReference type="SUPFAM" id="SSF48097">
    <property type="entry name" value="Regulator of G-protein signaling, RGS"/>
    <property type="match status" value="1"/>
</dbReference>
<dbReference type="InterPro" id="IPR016137">
    <property type="entry name" value="RGS"/>
</dbReference>
<sequence length="633" mass="70454">MIMSKMNDILTSPPLLSAFESYLESVQAQENLLFLLALSNLKCVIDTEEEVNRIFKTFVVTGAPMEINITCRQDIERQLLSRRSGRLTLAAATRIYAKAETEIRDLLEIKVSEFRRATSLNSLKQSEPEHNQKRVVIVGGGFVGFTVAAILDPMPRFHVTLIDTKDSFEYTPGMVKMLVRPEETTSLRVRHDAYVKNGSVVVGYAQRIREDGKAVEVNNKMIELDYLVIGTGSTYRSKIKSFDVSALYRMSQLSTEYNELKMAKSVLIIGGGLVGCELASEIALHEFPDEPKKKKVTVIESHDCLVYRSSPSQQRKALEYLNEIGVTVILNERMIDFDGYESKTYLGISGNMYPNFDKVYLATGTAPCSQIIRQSNMPDILEERVDVRDRIKVKRTLQLDHPEFDHIFAGGDVTNIKEEKTGYSATLAGVCIARNICRMEKGKAPLQQGEKGTLPAPLNPLHGNKDHGGIGRQPLPEWKRSLSFLYPSWAKLKYFDETEFLQIVAGEASGAVQASHAIGRLPKPLDTDLSPISPQGQQTLCRCSSIQQHCRCPMTKSPSPSGSTVRRPKLYDLDIPPASNMSGKDVLITSANTITSLDEAISLQSSGHYEESLLHSVASDTSIHSRYTTAVNY</sequence>
<dbReference type="EMBL" id="MCGT01000001">
    <property type="protein sequence ID" value="ORX62595.1"/>
    <property type="molecule type" value="Genomic_DNA"/>
</dbReference>
<name>A0A1X2GX31_9FUNG</name>
<organism evidence="2 3">
    <name type="scientific">Hesseltinella vesiculosa</name>
    <dbReference type="NCBI Taxonomy" id="101127"/>
    <lineage>
        <taxon>Eukaryota</taxon>
        <taxon>Fungi</taxon>
        <taxon>Fungi incertae sedis</taxon>
        <taxon>Mucoromycota</taxon>
        <taxon>Mucoromycotina</taxon>
        <taxon>Mucoromycetes</taxon>
        <taxon>Mucorales</taxon>
        <taxon>Cunninghamellaceae</taxon>
        <taxon>Hesseltinella</taxon>
    </lineage>
</organism>
<reference evidence="2 3" key="1">
    <citation type="submission" date="2016-07" db="EMBL/GenBank/DDBJ databases">
        <title>Pervasive Adenine N6-methylation of Active Genes in Fungi.</title>
        <authorList>
            <consortium name="DOE Joint Genome Institute"/>
            <person name="Mondo S.J."/>
            <person name="Dannebaum R.O."/>
            <person name="Kuo R.C."/>
            <person name="Labutti K."/>
            <person name="Haridas S."/>
            <person name="Kuo A."/>
            <person name="Salamov A."/>
            <person name="Ahrendt S.R."/>
            <person name="Lipzen A."/>
            <person name="Sullivan W."/>
            <person name="Andreopoulos W.B."/>
            <person name="Clum A."/>
            <person name="Lindquist E."/>
            <person name="Daum C."/>
            <person name="Ramamoorthy G.K."/>
            <person name="Gryganskyi A."/>
            <person name="Culley D."/>
            <person name="Magnuson J.K."/>
            <person name="James T.Y."/>
            <person name="O'Malley M.A."/>
            <person name="Stajich J.E."/>
            <person name="Spatafora J.W."/>
            <person name="Visel A."/>
            <person name="Grigoriev I.V."/>
        </authorList>
    </citation>
    <scope>NUCLEOTIDE SEQUENCE [LARGE SCALE GENOMIC DNA]</scope>
    <source>
        <strain evidence="2 3">NRRL 3301</strain>
    </source>
</reference>
<dbReference type="STRING" id="101127.A0A1X2GX31"/>